<keyword evidence="3 9" id="KW-0812">Transmembrane</keyword>
<proteinExistence type="predicted"/>
<protein>
    <recommendedName>
        <fullName evidence="10">Sulfatase N-terminal domain-containing protein</fullName>
    </recommendedName>
</protein>
<evidence type="ECO:0000256" key="3">
    <source>
        <dbReference type="ARBA" id="ARBA00022692"/>
    </source>
</evidence>
<dbReference type="Proteomes" id="UP000601108">
    <property type="component" value="Unassembled WGS sequence"/>
</dbReference>
<evidence type="ECO:0000256" key="8">
    <source>
        <dbReference type="PIRSR" id="PIRSR005091-3"/>
    </source>
</evidence>
<keyword evidence="7" id="KW-0479">Metal-binding</keyword>
<feature type="transmembrane region" description="Helical" evidence="9">
    <location>
        <begin position="141"/>
        <end position="161"/>
    </location>
</feature>
<keyword evidence="5 9" id="KW-0472">Membrane</keyword>
<comment type="subcellular location">
    <subcellularLocation>
        <location evidence="1">Cell membrane</location>
        <topology evidence="1">Multi-pass membrane protein</topology>
    </subcellularLocation>
</comment>
<dbReference type="AlphaFoldDB" id="A0A918JWL4"/>
<evidence type="ECO:0000256" key="4">
    <source>
        <dbReference type="ARBA" id="ARBA00022989"/>
    </source>
</evidence>
<evidence type="ECO:0000256" key="9">
    <source>
        <dbReference type="SAM" id="Phobius"/>
    </source>
</evidence>
<dbReference type="Pfam" id="PF00884">
    <property type="entry name" value="Sulfatase"/>
    <property type="match status" value="1"/>
</dbReference>
<feature type="binding site" evidence="7">
    <location>
        <position position="453"/>
    </location>
    <ligand>
        <name>substrate</name>
    </ligand>
</feature>
<evidence type="ECO:0000259" key="10">
    <source>
        <dbReference type="Pfam" id="PF00884"/>
    </source>
</evidence>
<feature type="transmembrane region" description="Helical" evidence="9">
    <location>
        <begin position="173"/>
        <end position="194"/>
    </location>
</feature>
<dbReference type="InterPro" id="IPR012160">
    <property type="entry name" value="LtaS-like"/>
</dbReference>
<feature type="binding site" evidence="8">
    <location>
        <position position="508"/>
    </location>
    <ligand>
        <name>Mn(2+)</name>
        <dbReference type="ChEBI" id="CHEBI:29035"/>
    </ligand>
</feature>
<evidence type="ECO:0000313" key="11">
    <source>
        <dbReference type="EMBL" id="GGX24340.1"/>
    </source>
</evidence>
<dbReference type="GO" id="GO:0046872">
    <property type="term" value="F:metal ion binding"/>
    <property type="evidence" value="ECO:0007669"/>
    <property type="project" value="UniProtKB-KW"/>
</dbReference>
<dbReference type="InterPro" id="IPR017850">
    <property type="entry name" value="Alkaline_phosphatase_core_sf"/>
</dbReference>
<keyword evidence="12" id="KW-1185">Reference proteome</keyword>
<feature type="transmembrane region" description="Helical" evidence="9">
    <location>
        <begin position="52"/>
        <end position="77"/>
    </location>
</feature>
<reference evidence="11 12" key="1">
    <citation type="journal article" date="2014" name="Int. J. Syst. Evol. Microbiol.">
        <title>Complete genome sequence of Corynebacterium casei LMG S-19264T (=DSM 44701T), isolated from a smear-ripened cheese.</title>
        <authorList>
            <consortium name="US DOE Joint Genome Institute (JGI-PGF)"/>
            <person name="Walter F."/>
            <person name="Albersmeier A."/>
            <person name="Kalinowski J."/>
            <person name="Ruckert C."/>
        </authorList>
    </citation>
    <scope>NUCLEOTIDE SEQUENCE [LARGE SCALE GENOMIC DNA]</scope>
    <source>
        <strain evidence="11 12">KCTC 12285</strain>
    </source>
</reference>
<dbReference type="GO" id="GO:0005886">
    <property type="term" value="C:plasma membrane"/>
    <property type="evidence" value="ECO:0007669"/>
    <property type="project" value="UniProtKB-SubCell"/>
</dbReference>
<organism evidence="11 12">
    <name type="scientific">Aquimarina muelleri</name>
    <dbReference type="NCBI Taxonomy" id="279356"/>
    <lineage>
        <taxon>Bacteria</taxon>
        <taxon>Pseudomonadati</taxon>
        <taxon>Bacteroidota</taxon>
        <taxon>Flavobacteriia</taxon>
        <taxon>Flavobacteriales</taxon>
        <taxon>Flavobacteriaceae</taxon>
        <taxon>Aquimarina</taxon>
    </lineage>
</organism>
<feature type="active site" evidence="6">
    <location>
        <position position="335"/>
    </location>
</feature>
<dbReference type="InterPro" id="IPR000917">
    <property type="entry name" value="Sulfatase_N"/>
</dbReference>
<evidence type="ECO:0000313" key="12">
    <source>
        <dbReference type="Proteomes" id="UP000601108"/>
    </source>
</evidence>
<dbReference type="PIRSF" id="PIRSF005091">
    <property type="entry name" value="Mmb_sulf_HI1246"/>
    <property type="match status" value="1"/>
</dbReference>
<dbReference type="PANTHER" id="PTHR47371">
    <property type="entry name" value="LIPOTEICHOIC ACID SYNTHASE"/>
    <property type="match status" value="1"/>
</dbReference>
<evidence type="ECO:0000256" key="1">
    <source>
        <dbReference type="ARBA" id="ARBA00004651"/>
    </source>
</evidence>
<dbReference type="EMBL" id="BMWS01000018">
    <property type="protein sequence ID" value="GGX24340.1"/>
    <property type="molecule type" value="Genomic_DNA"/>
</dbReference>
<feature type="transmembrane region" description="Helical" evidence="9">
    <location>
        <begin position="89"/>
        <end position="112"/>
    </location>
</feature>
<dbReference type="SUPFAM" id="SSF53649">
    <property type="entry name" value="Alkaline phosphatase-like"/>
    <property type="match status" value="1"/>
</dbReference>
<evidence type="ECO:0000256" key="2">
    <source>
        <dbReference type="ARBA" id="ARBA00022475"/>
    </source>
</evidence>
<feature type="transmembrane region" description="Helical" evidence="9">
    <location>
        <begin position="20"/>
        <end position="40"/>
    </location>
</feature>
<feature type="binding site" evidence="8">
    <location>
        <position position="507"/>
    </location>
    <ligand>
        <name>Mn(2+)</name>
        <dbReference type="ChEBI" id="CHEBI:29035"/>
    </ligand>
</feature>
<feature type="binding site" evidence="8">
    <location>
        <position position="296"/>
    </location>
    <ligand>
        <name>Mn(2+)</name>
        <dbReference type="ChEBI" id="CHEBI:29035"/>
    </ligand>
</feature>
<keyword evidence="4 9" id="KW-1133">Transmembrane helix</keyword>
<name>A0A918JWL4_9FLAO</name>
<dbReference type="PANTHER" id="PTHR47371:SF3">
    <property type="entry name" value="PHOSPHOGLYCEROL TRANSFERASE I"/>
    <property type="match status" value="1"/>
</dbReference>
<dbReference type="CDD" id="cd16015">
    <property type="entry name" value="LTA_synthase"/>
    <property type="match status" value="1"/>
</dbReference>
<evidence type="ECO:0000256" key="7">
    <source>
        <dbReference type="PIRSR" id="PIRSR005091-2"/>
    </source>
</evidence>
<accession>A0A918JWL4</accession>
<sequence length="651" mass="73942">MKLPEKLLNKTTFLEPILKFYIIGLSITTLSRIFLTLFFWERVTATPNFWYLFFIGIRMDSILLTYIVSLPTILLIFLPNSILKKLNGVIRYFLTICLFFLVFMEIATPTFLLQYDTRPNRLFIEYLLYPKEVSNMLLKGFGLQLLLAFIVLVLVAIFLFRKSKRWFSLGKEVPYTSKLLIFPIVGFLLFWGARSSLTSVRPINASNAIFSKDQFTNSLALSSLYTVSFAIYSLKNEEDSSKMYGKMDEKEAIERTRKYMSATPSDFIDGEIPLLHKQKSTHKTDKPYNLVIFLQESLGAEYVGCLNGLPLTPNIDKLSKEGMLFTNLYCTGTRSVRGIEAVVTGFLPTPSRSVVKLGKAQNGFFTLADILGKKGYETSFIYGGLSNFDNMASFFNGNGFKKIIDENDFKKDEYAFKGVWGVSDEDLVAKANDLYKSYGDTPFFSLMFSSSNHTPFEFPDGRIELYDKEKNTVNNAIKYADYAIGKFFEMAKKEAYYDNTVFVVIADHNTRTYGKNLIPVHKFHIPAFIIAPGIEGGVNYEKLCSQIDIPPTLLDLTGLDVQTPMPGRNLFDLKDDVPGRAIMQFHSTNAFRVGNEMVVLQPNKEPVQFEINGDENLKEKKVNPELAKDALGHIITASSMYKKGTYKLPKN</sequence>
<evidence type="ECO:0000256" key="5">
    <source>
        <dbReference type="ARBA" id="ARBA00023136"/>
    </source>
</evidence>
<dbReference type="RefSeq" id="WP_211235730.1">
    <property type="nucleotide sequence ID" value="NZ_BMWS01000018.1"/>
</dbReference>
<gene>
    <name evidence="11" type="ORF">GCM10007384_26920</name>
</gene>
<dbReference type="Gene3D" id="3.40.720.10">
    <property type="entry name" value="Alkaline Phosphatase, subunit A"/>
    <property type="match status" value="1"/>
</dbReference>
<keyword evidence="2" id="KW-1003">Cell membrane</keyword>
<comment type="caution">
    <text evidence="11">The sequence shown here is derived from an EMBL/GenBank/DDBJ whole genome shotgun (WGS) entry which is preliminary data.</text>
</comment>
<feature type="domain" description="Sulfatase N-terminal" evidence="10">
    <location>
        <begin position="289"/>
        <end position="558"/>
    </location>
</feature>
<dbReference type="Gene3D" id="3.30.1120.80">
    <property type="match status" value="1"/>
</dbReference>
<keyword evidence="7" id="KW-0464">Manganese</keyword>
<evidence type="ECO:0000256" key="6">
    <source>
        <dbReference type="PIRSR" id="PIRSR005091-1"/>
    </source>
</evidence>
<dbReference type="InterPro" id="IPR050448">
    <property type="entry name" value="OpgB/LTA_synthase_biosynth"/>
</dbReference>